<evidence type="ECO:0000256" key="1">
    <source>
        <dbReference type="ARBA" id="ARBA00004651"/>
    </source>
</evidence>
<reference evidence="12" key="1">
    <citation type="submission" date="2022-07" db="EMBL/GenBank/DDBJ databases">
        <authorList>
            <person name="Li W.-J."/>
            <person name="Deng Q.-Q."/>
        </authorList>
    </citation>
    <scope>NUCLEOTIDE SEQUENCE</scope>
    <source>
        <strain evidence="12">SYSU M60031</strain>
    </source>
</reference>
<dbReference type="Pfam" id="PF00664">
    <property type="entry name" value="ABC_membrane"/>
    <property type="match status" value="1"/>
</dbReference>
<dbReference type="PANTHER" id="PTHR43394">
    <property type="entry name" value="ATP-DEPENDENT PERMEASE MDL1, MITOCHONDRIAL"/>
    <property type="match status" value="1"/>
</dbReference>
<evidence type="ECO:0000256" key="5">
    <source>
        <dbReference type="ARBA" id="ARBA00022741"/>
    </source>
</evidence>
<feature type="transmembrane region" description="Helical" evidence="9">
    <location>
        <begin position="133"/>
        <end position="151"/>
    </location>
</feature>
<proteinExistence type="predicted"/>
<dbReference type="EMBL" id="JANCLT010000005">
    <property type="protein sequence ID" value="MCP8969332.1"/>
    <property type="molecule type" value="Genomic_DNA"/>
</dbReference>
<dbReference type="GO" id="GO:0005886">
    <property type="term" value="C:plasma membrane"/>
    <property type="evidence" value="ECO:0007669"/>
    <property type="project" value="UniProtKB-SubCell"/>
</dbReference>
<dbReference type="InterPro" id="IPR027417">
    <property type="entry name" value="P-loop_NTPase"/>
</dbReference>
<feature type="transmembrane region" description="Helical" evidence="9">
    <location>
        <begin position="52"/>
        <end position="70"/>
    </location>
</feature>
<name>A0AA41X5U6_9BACI</name>
<dbReference type="InterPro" id="IPR003593">
    <property type="entry name" value="AAA+_ATPase"/>
</dbReference>
<dbReference type="FunFam" id="3.40.50.300:FF:000221">
    <property type="entry name" value="Multidrug ABC transporter ATP-binding protein"/>
    <property type="match status" value="1"/>
</dbReference>
<keyword evidence="13" id="KW-1185">Reference proteome</keyword>
<dbReference type="RefSeq" id="WP_254759240.1">
    <property type="nucleotide sequence ID" value="NZ_JANCLT010000005.1"/>
</dbReference>
<dbReference type="PROSITE" id="PS00211">
    <property type="entry name" value="ABC_TRANSPORTER_1"/>
    <property type="match status" value="1"/>
</dbReference>
<feature type="transmembrane region" description="Helical" evidence="9">
    <location>
        <begin position="236"/>
        <end position="258"/>
    </location>
</feature>
<evidence type="ECO:0000256" key="7">
    <source>
        <dbReference type="ARBA" id="ARBA00022989"/>
    </source>
</evidence>
<keyword evidence="5" id="KW-0547">Nucleotide-binding</keyword>
<dbReference type="InterPro" id="IPR036640">
    <property type="entry name" value="ABC1_TM_sf"/>
</dbReference>
<comment type="subcellular location">
    <subcellularLocation>
        <location evidence="1">Cell membrane</location>
        <topology evidence="1">Multi-pass membrane protein</topology>
    </subcellularLocation>
</comment>
<dbReference type="Gene3D" id="1.20.1560.10">
    <property type="entry name" value="ABC transporter type 1, transmembrane domain"/>
    <property type="match status" value="1"/>
</dbReference>
<accession>A0AA41X5U6</accession>
<dbReference type="GO" id="GO:0005524">
    <property type="term" value="F:ATP binding"/>
    <property type="evidence" value="ECO:0007669"/>
    <property type="project" value="UniProtKB-KW"/>
</dbReference>
<feature type="transmembrane region" description="Helical" evidence="9">
    <location>
        <begin position="157"/>
        <end position="176"/>
    </location>
</feature>
<evidence type="ECO:0000256" key="3">
    <source>
        <dbReference type="ARBA" id="ARBA00022475"/>
    </source>
</evidence>
<dbReference type="GO" id="GO:0016887">
    <property type="term" value="F:ATP hydrolysis activity"/>
    <property type="evidence" value="ECO:0007669"/>
    <property type="project" value="InterPro"/>
</dbReference>
<dbReference type="SUPFAM" id="SSF52540">
    <property type="entry name" value="P-loop containing nucleoside triphosphate hydrolases"/>
    <property type="match status" value="1"/>
</dbReference>
<evidence type="ECO:0000259" key="10">
    <source>
        <dbReference type="PROSITE" id="PS50893"/>
    </source>
</evidence>
<dbReference type="Pfam" id="PF00005">
    <property type="entry name" value="ABC_tran"/>
    <property type="match status" value="1"/>
</dbReference>
<dbReference type="Gene3D" id="3.40.50.300">
    <property type="entry name" value="P-loop containing nucleotide triphosphate hydrolases"/>
    <property type="match status" value="1"/>
</dbReference>
<gene>
    <name evidence="12" type="ORF">NK662_12355</name>
</gene>
<dbReference type="PROSITE" id="PS50929">
    <property type="entry name" value="ABC_TM1F"/>
    <property type="match status" value="1"/>
</dbReference>
<feature type="domain" description="ABC transmembrane type-1" evidence="11">
    <location>
        <begin position="17"/>
        <end position="298"/>
    </location>
</feature>
<dbReference type="Proteomes" id="UP001156102">
    <property type="component" value="Unassembled WGS sequence"/>
</dbReference>
<dbReference type="CDD" id="cd18548">
    <property type="entry name" value="ABC_6TM_Tm287_like"/>
    <property type="match status" value="1"/>
</dbReference>
<evidence type="ECO:0000256" key="9">
    <source>
        <dbReference type="SAM" id="Phobius"/>
    </source>
</evidence>
<keyword evidence="2" id="KW-0813">Transport</keyword>
<dbReference type="InterPro" id="IPR017871">
    <property type="entry name" value="ABC_transporter-like_CS"/>
</dbReference>
<evidence type="ECO:0000256" key="8">
    <source>
        <dbReference type="ARBA" id="ARBA00023136"/>
    </source>
</evidence>
<dbReference type="FunFam" id="1.20.1560.10:FF:000040">
    <property type="entry name" value="Multidrug ABC transporter ATP-binding protein"/>
    <property type="match status" value="1"/>
</dbReference>
<evidence type="ECO:0000256" key="2">
    <source>
        <dbReference type="ARBA" id="ARBA00022448"/>
    </source>
</evidence>
<dbReference type="InterPro" id="IPR003439">
    <property type="entry name" value="ABC_transporter-like_ATP-bd"/>
</dbReference>
<dbReference type="SMART" id="SM00382">
    <property type="entry name" value="AAA"/>
    <property type="match status" value="1"/>
</dbReference>
<feature type="transmembrane region" description="Helical" evidence="9">
    <location>
        <begin position="278"/>
        <end position="297"/>
    </location>
</feature>
<dbReference type="SUPFAM" id="SSF90123">
    <property type="entry name" value="ABC transporter transmembrane region"/>
    <property type="match status" value="1"/>
</dbReference>
<dbReference type="PANTHER" id="PTHR43394:SF1">
    <property type="entry name" value="ATP-BINDING CASSETTE SUB-FAMILY B MEMBER 10, MITOCHONDRIAL"/>
    <property type="match status" value="1"/>
</dbReference>
<dbReference type="InterPro" id="IPR011527">
    <property type="entry name" value="ABC1_TM_dom"/>
</dbReference>
<comment type="caution">
    <text evidence="12">The sequence shown here is derived from an EMBL/GenBank/DDBJ whole genome shotgun (WGS) entry which is preliminary data.</text>
</comment>
<evidence type="ECO:0000256" key="4">
    <source>
        <dbReference type="ARBA" id="ARBA00022692"/>
    </source>
</evidence>
<evidence type="ECO:0000256" key="6">
    <source>
        <dbReference type="ARBA" id="ARBA00022840"/>
    </source>
</evidence>
<dbReference type="InterPro" id="IPR039421">
    <property type="entry name" value="Type_1_exporter"/>
</dbReference>
<dbReference type="AlphaFoldDB" id="A0AA41X5U6"/>
<keyword evidence="4 9" id="KW-0812">Transmembrane</keyword>
<keyword evidence="6 12" id="KW-0067">ATP-binding</keyword>
<organism evidence="12 13">
    <name type="scientific">Ectobacillus ponti</name>
    <dbReference type="NCBI Taxonomy" id="2961894"/>
    <lineage>
        <taxon>Bacteria</taxon>
        <taxon>Bacillati</taxon>
        <taxon>Bacillota</taxon>
        <taxon>Bacilli</taxon>
        <taxon>Bacillales</taxon>
        <taxon>Bacillaceae</taxon>
        <taxon>Ectobacillus</taxon>
    </lineage>
</organism>
<feature type="domain" description="ABC transporter" evidence="10">
    <location>
        <begin position="330"/>
        <end position="565"/>
    </location>
</feature>
<keyword evidence="8 9" id="KW-0472">Membrane</keyword>
<dbReference type="GO" id="GO:0015421">
    <property type="term" value="F:ABC-type oligopeptide transporter activity"/>
    <property type="evidence" value="ECO:0007669"/>
    <property type="project" value="TreeGrafter"/>
</dbReference>
<keyword evidence="7 9" id="KW-1133">Transmembrane helix</keyword>
<evidence type="ECO:0000313" key="12">
    <source>
        <dbReference type="EMBL" id="MCP8969332.1"/>
    </source>
</evidence>
<sequence>MGFLRKYMRAYGKPFSIALLFLTFEALCDLLQPTIMAHIIDVGIANQDMGYVLRMGGLMLGITALGATAASTRNIVSSRVSQHFGADLRLDLFQKVQSLSFTSIDKLDRASLVTRLTNDVTQVQMFVNGLMRIFVKAPLLCLGGLIMAARLNAHLGLVLAVVVPVVALLIVLNMKLGFPLFAKVQQALDRVNGVMREYLSGVRVVKAFNRFDYEVEKFQRTNADLQAVSVSAARMMAIFSPAIMLVVNLGIVIVLWIGGSRVDSGQMQVGEIVAFINYMTQILFSLMMISMVFTMFVRAKASAERIGEVFREPAPADAEMAPLPAGQGRIDFRDVSFSYEGTSAPVLKHISFTCLPGETLAIIGSTGSGKSSLVHLLPRFYEVDSGSIQIDGVDIRQMNAGQLRQKIAIVPQKATLFTGTVTENIRWGKEDAAAEEVEQAARIAQAHDFIAALPEQYNARIGQGGVNFSGGQKQRLSIARALVRKPEILILDDSTSAVDVATEANMRQSLKEYAEGLTCILIAQRITSVMDADRILVLDRGEIAGIGTHEELLASCSVYQEICRSQFGQEVLAG</sequence>
<keyword evidence="3" id="KW-1003">Cell membrane</keyword>
<protein>
    <submittedName>
        <fullName evidence="12">ABC transporter ATP-binding protein/permease</fullName>
    </submittedName>
</protein>
<dbReference type="PROSITE" id="PS50893">
    <property type="entry name" value="ABC_TRANSPORTER_2"/>
    <property type="match status" value="1"/>
</dbReference>
<evidence type="ECO:0000259" key="11">
    <source>
        <dbReference type="PROSITE" id="PS50929"/>
    </source>
</evidence>
<evidence type="ECO:0000313" key="13">
    <source>
        <dbReference type="Proteomes" id="UP001156102"/>
    </source>
</evidence>